<dbReference type="OrthoDB" id="142078at2"/>
<feature type="region of interest" description="Disordered" evidence="1">
    <location>
        <begin position="149"/>
        <end position="185"/>
    </location>
</feature>
<keyword evidence="4" id="KW-1185">Reference proteome</keyword>
<dbReference type="InterPro" id="IPR001206">
    <property type="entry name" value="Diacylglycerol_kinase_cat_dom"/>
</dbReference>
<organism evidence="3 4">
    <name type="scientific">Streptomyces mimosae</name>
    <dbReference type="NCBI Taxonomy" id="2586635"/>
    <lineage>
        <taxon>Bacteria</taxon>
        <taxon>Bacillati</taxon>
        <taxon>Actinomycetota</taxon>
        <taxon>Actinomycetes</taxon>
        <taxon>Kitasatosporales</taxon>
        <taxon>Streptomycetaceae</taxon>
        <taxon>Streptomyces</taxon>
    </lineage>
</organism>
<dbReference type="GO" id="GO:0016301">
    <property type="term" value="F:kinase activity"/>
    <property type="evidence" value="ECO:0007669"/>
    <property type="project" value="UniProtKB-KW"/>
</dbReference>
<dbReference type="Gene3D" id="3.40.50.10330">
    <property type="entry name" value="Probable inorganic polyphosphate/atp-NAD kinase, domain 1"/>
    <property type="match status" value="1"/>
</dbReference>
<sequence length="277" mass="29344">MVIDPTARRVDGESVRIARDVLCAGASDEVRVCVLDGPEALPRVLARRKGRQLVIVGDDRALLRAVRLLHREGDLAARPLGLVPVGSSVAVARALGVPTDAVTASRAVLTGHSRRLDVLSDDAGGLVLGGLGIPAPAGPARAKGWWRGVPIPRQSRGERRSGPSRPAWQPRQPWAAVPLRPRARSEQRLRVEADGRLLADPERPVAEVSVRPAGGLADVVVRTGPKGNEVRARASSVTVSGSTGFSYRANAVDLGPTRARTWTVLPGALRLTVPDRA</sequence>
<comment type="caution">
    <text evidence="3">The sequence shown here is derived from an EMBL/GenBank/DDBJ whole genome shotgun (WGS) entry which is preliminary data.</text>
</comment>
<keyword evidence="3" id="KW-0418">Kinase</keyword>
<protein>
    <submittedName>
        <fullName evidence="3">Diacylglycerol kinase</fullName>
    </submittedName>
</protein>
<dbReference type="SUPFAM" id="SSF111331">
    <property type="entry name" value="NAD kinase/diacylglycerol kinase-like"/>
    <property type="match status" value="1"/>
</dbReference>
<accession>A0A5N5ZZC9</accession>
<dbReference type="InterPro" id="IPR016064">
    <property type="entry name" value="NAD/diacylglycerol_kinase_sf"/>
</dbReference>
<dbReference type="Proteomes" id="UP000314251">
    <property type="component" value="Unassembled WGS sequence"/>
</dbReference>
<evidence type="ECO:0000259" key="2">
    <source>
        <dbReference type="Pfam" id="PF00781"/>
    </source>
</evidence>
<keyword evidence="3" id="KW-0808">Transferase</keyword>
<name>A0A5N5ZZC9_9ACTN</name>
<dbReference type="EMBL" id="VDLY02000017">
    <property type="protein sequence ID" value="KAB8161847.1"/>
    <property type="molecule type" value="Genomic_DNA"/>
</dbReference>
<dbReference type="AlphaFoldDB" id="A0A5N5ZZC9"/>
<proteinExistence type="predicted"/>
<evidence type="ECO:0000313" key="3">
    <source>
        <dbReference type="EMBL" id="KAB8161847.1"/>
    </source>
</evidence>
<feature type="domain" description="DAGKc" evidence="2">
    <location>
        <begin position="48"/>
        <end position="119"/>
    </location>
</feature>
<dbReference type="InterPro" id="IPR017438">
    <property type="entry name" value="ATP-NAD_kinase_N"/>
</dbReference>
<gene>
    <name evidence="3" type="ORF">FH607_023860</name>
</gene>
<dbReference type="Pfam" id="PF00781">
    <property type="entry name" value="DAGK_cat"/>
    <property type="match status" value="1"/>
</dbReference>
<evidence type="ECO:0000256" key="1">
    <source>
        <dbReference type="SAM" id="MobiDB-lite"/>
    </source>
</evidence>
<evidence type="ECO:0000313" key="4">
    <source>
        <dbReference type="Proteomes" id="UP000314251"/>
    </source>
</evidence>
<reference evidence="3" key="1">
    <citation type="submission" date="2019-10" db="EMBL/GenBank/DDBJ databases">
        <title>Nonomuraea sp. nov., isolated from Phyllanthus amarus.</title>
        <authorList>
            <person name="Klykleung N."/>
            <person name="Tanasupawat S."/>
        </authorList>
    </citation>
    <scope>NUCLEOTIDE SEQUENCE [LARGE SCALE GENOMIC DNA]</scope>
    <source>
        <strain evidence="3">3MP-10</strain>
    </source>
</reference>